<dbReference type="Proteomes" id="UP001199322">
    <property type="component" value="Unassembled WGS sequence"/>
</dbReference>
<evidence type="ECO:0008006" key="3">
    <source>
        <dbReference type="Google" id="ProtNLM"/>
    </source>
</evidence>
<protein>
    <recommendedName>
        <fullName evidence="3">Transmembrane protein</fullName>
    </recommendedName>
</protein>
<dbReference type="EMBL" id="QGBI01000015">
    <property type="protein sequence ID" value="MBX3891487.1"/>
    <property type="molecule type" value="Genomic_DNA"/>
</dbReference>
<accession>A0AAW4Q998</accession>
<dbReference type="RefSeq" id="WP_182553362.1">
    <property type="nucleotide sequence ID" value="NZ_QGAQ01000015.1"/>
</dbReference>
<gene>
    <name evidence="1" type="ORF">DEE74_16620</name>
</gene>
<dbReference type="AlphaFoldDB" id="A0AAW4Q998"/>
<organism evidence="1 2">
    <name type="scientific">Ralstonia pickettii</name>
    <name type="common">Burkholderia pickettii</name>
    <dbReference type="NCBI Taxonomy" id="329"/>
    <lineage>
        <taxon>Bacteria</taxon>
        <taxon>Pseudomonadati</taxon>
        <taxon>Pseudomonadota</taxon>
        <taxon>Betaproteobacteria</taxon>
        <taxon>Burkholderiales</taxon>
        <taxon>Burkholderiaceae</taxon>
        <taxon>Ralstonia</taxon>
    </lineage>
</organism>
<proteinExistence type="predicted"/>
<evidence type="ECO:0000313" key="1">
    <source>
        <dbReference type="EMBL" id="MBX3891487.1"/>
    </source>
</evidence>
<comment type="caution">
    <text evidence="1">The sequence shown here is derived from an EMBL/GenBank/DDBJ whole genome shotgun (WGS) entry which is preliminary data.</text>
</comment>
<name>A0AAW4Q998_RALPI</name>
<reference evidence="1" key="1">
    <citation type="submission" date="2018-06" db="EMBL/GenBank/DDBJ databases">
        <authorList>
            <person name="O'Rourke A."/>
        </authorList>
    </citation>
    <scope>NUCLEOTIDE SEQUENCE</scope>
    <source>
        <strain evidence="1">132550021-3</strain>
    </source>
</reference>
<evidence type="ECO:0000313" key="2">
    <source>
        <dbReference type="Proteomes" id="UP001199322"/>
    </source>
</evidence>
<sequence>MALVQPKLAVDVKDIGGGELQYTDTEGKSHTYYPSSRIWLNAQTLELLTFLREPQEPGELPQLMTRVRGTAVLEDYSISVVGDPSSKVRKLSMMFAAEEPKARGEGSEPGPDAFESGELGRALLGFNRADWEIGNSDEWWVECYLPKSFIDNLVSEVRKGEIHGMQLSLSLRGLYTTEHPMAPVSSRGHLFIRPNRRDNTVALPELATGAVRSIHFASSSRDLRKADSDEAAGGVALPSVDDSLENEGVAPAAGAGNDAAATAIDHLVASLGKIHGIVKWVGPCVAIALMIMALR</sequence>